<keyword evidence="1" id="KW-0732">Signal</keyword>
<feature type="chain" id="PRO_5043138503" evidence="1">
    <location>
        <begin position="21"/>
        <end position="157"/>
    </location>
</feature>
<dbReference type="AlphaFoldDB" id="A0A183CYW9"/>
<protein>
    <submittedName>
        <fullName evidence="4">NRF domain-containing protein</fullName>
    </submittedName>
</protein>
<evidence type="ECO:0000256" key="1">
    <source>
        <dbReference type="SAM" id="SignalP"/>
    </source>
</evidence>
<evidence type="ECO:0000313" key="4">
    <source>
        <dbReference type="WBParaSite" id="GPUH_0000166401-mRNA-1"/>
    </source>
</evidence>
<evidence type="ECO:0000313" key="2">
    <source>
        <dbReference type="EMBL" id="VDK30643.1"/>
    </source>
</evidence>
<feature type="signal peptide" evidence="1">
    <location>
        <begin position="1"/>
        <end position="20"/>
    </location>
</feature>
<evidence type="ECO:0000313" key="3">
    <source>
        <dbReference type="Proteomes" id="UP000271098"/>
    </source>
</evidence>
<gene>
    <name evidence="2" type="ORF">GPUH_LOCUS1660</name>
</gene>
<keyword evidence="3" id="KW-1185">Reference proteome</keyword>
<name>A0A183CYW9_9BILA</name>
<accession>A0A183CYW9</accession>
<dbReference type="WBParaSite" id="GPUH_0000166401-mRNA-1">
    <property type="protein sequence ID" value="GPUH_0000166401-mRNA-1"/>
    <property type="gene ID" value="GPUH_0000166401"/>
</dbReference>
<organism evidence="4">
    <name type="scientific">Gongylonema pulchrum</name>
    <dbReference type="NCBI Taxonomy" id="637853"/>
    <lineage>
        <taxon>Eukaryota</taxon>
        <taxon>Metazoa</taxon>
        <taxon>Ecdysozoa</taxon>
        <taxon>Nematoda</taxon>
        <taxon>Chromadorea</taxon>
        <taxon>Rhabditida</taxon>
        <taxon>Spirurina</taxon>
        <taxon>Spiruromorpha</taxon>
        <taxon>Spiruroidea</taxon>
        <taxon>Gongylonematidae</taxon>
        <taxon>Gongylonema</taxon>
    </lineage>
</organism>
<dbReference type="Proteomes" id="UP000271098">
    <property type="component" value="Unassembled WGS sequence"/>
</dbReference>
<proteinExistence type="predicted"/>
<reference evidence="2 3" key="2">
    <citation type="submission" date="2018-11" db="EMBL/GenBank/DDBJ databases">
        <authorList>
            <consortium name="Pathogen Informatics"/>
        </authorList>
    </citation>
    <scope>NUCLEOTIDE SEQUENCE [LARGE SCALE GENOMIC DNA]</scope>
</reference>
<dbReference type="EMBL" id="UYRT01002123">
    <property type="protein sequence ID" value="VDK30643.1"/>
    <property type="molecule type" value="Genomic_DNA"/>
</dbReference>
<sequence length="157" mass="17733">MQSSLRAVAPLCFLVVYAASQANYSDRGIKFLEYLQLTSSLSSACFRSITKIRAYLHSNHNPSQIVSTFNDAFGHGKSNELISDSRFQHRMLLCFKVAGETDFSVSEFPMSFCYCYDPEQYESAVYTICIPTPCLKDEKTVRLAKLLKDLAKLLKSD</sequence>
<reference evidence="4" key="1">
    <citation type="submission" date="2016-06" db="UniProtKB">
        <authorList>
            <consortium name="WormBaseParasite"/>
        </authorList>
    </citation>
    <scope>IDENTIFICATION</scope>
</reference>